<reference evidence="1" key="1">
    <citation type="journal article" date="2018" name="Data Brief">
        <title>Genome sequence data from 17 accessions of Ensete ventricosum, a staple food crop for millions in Ethiopia.</title>
        <authorList>
            <person name="Yemataw Z."/>
            <person name="Muzemil S."/>
            <person name="Ambachew D."/>
            <person name="Tripathi L."/>
            <person name="Tesfaye K."/>
            <person name="Chala A."/>
            <person name="Farbos A."/>
            <person name="O'Neill P."/>
            <person name="Moore K."/>
            <person name="Grant M."/>
            <person name="Studholme D.J."/>
        </authorList>
    </citation>
    <scope>NUCLEOTIDE SEQUENCE [LARGE SCALE GENOMIC DNA]</scope>
    <source>
        <tissue evidence="1">Leaf</tissue>
    </source>
</reference>
<organism evidence="1">
    <name type="scientific">Ensete ventricosum</name>
    <name type="common">Abyssinian banana</name>
    <name type="synonym">Musa ensete</name>
    <dbReference type="NCBI Taxonomy" id="4639"/>
    <lineage>
        <taxon>Eukaryota</taxon>
        <taxon>Viridiplantae</taxon>
        <taxon>Streptophyta</taxon>
        <taxon>Embryophyta</taxon>
        <taxon>Tracheophyta</taxon>
        <taxon>Spermatophyta</taxon>
        <taxon>Magnoliopsida</taxon>
        <taxon>Liliopsida</taxon>
        <taxon>Zingiberales</taxon>
        <taxon>Musaceae</taxon>
        <taxon>Ensete</taxon>
    </lineage>
</organism>
<dbReference type="Proteomes" id="UP000290560">
    <property type="component" value="Unassembled WGS sequence"/>
</dbReference>
<protein>
    <submittedName>
        <fullName evidence="1">Uncharacterized protein</fullName>
    </submittedName>
</protein>
<name>A0A445MG26_ENSVE</name>
<dbReference type="AlphaFoldDB" id="A0A445MG26"/>
<dbReference type="EMBL" id="KV875845">
    <property type="protein sequence ID" value="RZR73180.1"/>
    <property type="molecule type" value="Genomic_DNA"/>
</dbReference>
<accession>A0A445MG26</accession>
<sequence>MRQHCVCTQVGSSVGHTVDGPCRALGRLCASDRRIKRRPHAGLLQVTDHSRIKWRSCVAKAMQAMASRASSSNRIPTVGAGHSRALVAKQAIATLWRPHRRRRRW</sequence>
<proteinExistence type="predicted"/>
<evidence type="ECO:0000313" key="1">
    <source>
        <dbReference type="EMBL" id="RZR73180.1"/>
    </source>
</evidence>
<gene>
    <name evidence="1" type="ORF">BHM03_00021100</name>
</gene>